<sequence>MARIISFLIAAFLSIACDAFMAPTRSRFASRSSIMMQDIKLSGTVKWFNSVKGYGFITQAGGEDVFVHQTGINGEGFRSLAKDEPVEFTIVDDNGKPKAADVTGPGGAAVQGAPRNDDGYYTDN</sequence>
<name>A0A6U3VVP7_9STRA</name>
<proteinExistence type="predicted"/>
<keyword evidence="2" id="KW-0732">Signal</keyword>
<dbReference type="CDD" id="cd04458">
    <property type="entry name" value="CSP_CDS"/>
    <property type="match status" value="1"/>
</dbReference>
<dbReference type="PROSITE" id="PS00352">
    <property type="entry name" value="CSD_1"/>
    <property type="match status" value="1"/>
</dbReference>
<dbReference type="PANTHER" id="PTHR46565">
    <property type="entry name" value="COLD SHOCK DOMAIN PROTEIN 2"/>
    <property type="match status" value="1"/>
</dbReference>
<feature type="region of interest" description="Disordered" evidence="1">
    <location>
        <begin position="93"/>
        <end position="124"/>
    </location>
</feature>
<dbReference type="InterPro" id="IPR012340">
    <property type="entry name" value="NA-bd_OB-fold"/>
</dbReference>
<dbReference type="Gene3D" id="2.40.50.140">
    <property type="entry name" value="Nucleic acid-binding proteins"/>
    <property type="match status" value="1"/>
</dbReference>
<evidence type="ECO:0000256" key="1">
    <source>
        <dbReference type="SAM" id="MobiDB-lite"/>
    </source>
</evidence>
<evidence type="ECO:0000259" key="3">
    <source>
        <dbReference type="PROSITE" id="PS51857"/>
    </source>
</evidence>
<dbReference type="PANTHER" id="PTHR46565:SF20">
    <property type="entry name" value="COLD SHOCK DOMAIN-CONTAINING PROTEIN 4"/>
    <property type="match status" value="1"/>
</dbReference>
<evidence type="ECO:0000256" key="2">
    <source>
        <dbReference type="SAM" id="SignalP"/>
    </source>
</evidence>
<dbReference type="PROSITE" id="PS51257">
    <property type="entry name" value="PROKAR_LIPOPROTEIN"/>
    <property type="match status" value="1"/>
</dbReference>
<reference evidence="5" key="1">
    <citation type="submission" date="2021-01" db="EMBL/GenBank/DDBJ databases">
        <authorList>
            <person name="Corre E."/>
            <person name="Pelletier E."/>
            <person name="Niang G."/>
            <person name="Scheremetjew M."/>
            <person name="Finn R."/>
            <person name="Kale V."/>
            <person name="Holt S."/>
            <person name="Cochrane G."/>
            <person name="Meng A."/>
            <person name="Brown T."/>
            <person name="Cohen L."/>
        </authorList>
    </citation>
    <scope>NUCLEOTIDE SEQUENCE</scope>
    <source>
        <strain evidence="5">CCMP1381</strain>
    </source>
</reference>
<dbReference type="SUPFAM" id="SSF50249">
    <property type="entry name" value="Nucleic acid-binding proteins"/>
    <property type="match status" value="1"/>
</dbReference>
<dbReference type="Pfam" id="PF00313">
    <property type="entry name" value="CSD"/>
    <property type="match status" value="1"/>
</dbReference>
<feature type="chain" id="PRO_5044436931" description="CSD domain-containing protein" evidence="2">
    <location>
        <begin position="20"/>
        <end position="124"/>
    </location>
</feature>
<organism evidence="5">
    <name type="scientific">Octactis speculum</name>
    <dbReference type="NCBI Taxonomy" id="3111310"/>
    <lineage>
        <taxon>Eukaryota</taxon>
        <taxon>Sar</taxon>
        <taxon>Stramenopiles</taxon>
        <taxon>Ochrophyta</taxon>
        <taxon>Dictyochophyceae</taxon>
        <taxon>Dictyochales</taxon>
        <taxon>Dictyochaceae</taxon>
        <taxon>Octactis</taxon>
    </lineage>
</organism>
<dbReference type="PROSITE" id="PS51857">
    <property type="entry name" value="CSD_2"/>
    <property type="match status" value="1"/>
</dbReference>
<gene>
    <name evidence="4" type="ORF">DSPE1174_LOCUS21653</name>
    <name evidence="5" type="ORF">DSPE1174_LOCUS21655</name>
</gene>
<protein>
    <recommendedName>
        <fullName evidence="3">CSD domain-containing protein</fullName>
    </recommendedName>
</protein>
<feature type="signal peptide" evidence="2">
    <location>
        <begin position="1"/>
        <end position="19"/>
    </location>
</feature>
<dbReference type="GO" id="GO:0003676">
    <property type="term" value="F:nucleic acid binding"/>
    <property type="evidence" value="ECO:0007669"/>
    <property type="project" value="InterPro"/>
</dbReference>
<evidence type="ECO:0000313" key="5">
    <source>
        <dbReference type="EMBL" id="CAD9452182.1"/>
    </source>
</evidence>
<dbReference type="EMBL" id="HBGS01042026">
    <property type="protein sequence ID" value="CAD9452182.1"/>
    <property type="molecule type" value="Transcribed_RNA"/>
</dbReference>
<dbReference type="AlphaFoldDB" id="A0A6U3VVP7"/>
<dbReference type="InterPro" id="IPR019844">
    <property type="entry name" value="CSD_CS"/>
</dbReference>
<evidence type="ECO:0000313" key="4">
    <source>
        <dbReference type="EMBL" id="CAD9452176.1"/>
    </source>
</evidence>
<dbReference type="SMART" id="SM00357">
    <property type="entry name" value="CSP"/>
    <property type="match status" value="1"/>
</dbReference>
<dbReference type="PRINTS" id="PR00050">
    <property type="entry name" value="COLDSHOCK"/>
</dbReference>
<feature type="domain" description="CSD" evidence="3">
    <location>
        <begin position="40"/>
        <end position="104"/>
    </location>
</feature>
<dbReference type="InterPro" id="IPR002059">
    <property type="entry name" value="CSP_DNA-bd"/>
</dbReference>
<dbReference type="InterPro" id="IPR011129">
    <property type="entry name" value="CSD"/>
</dbReference>
<dbReference type="EMBL" id="HBGS01042024">
    <property type="protein sequence ID" value="CAD9452176.1"/>
    <property type="molecule type" value="Transcribed_RNA"/>
</dbReference>
<accession>A0A6U3VVP7</accession>